<evidence type="ECO:0000313" key="3">
    <source>
        <dbReference type="Proteomes" id="UP000268844"/>
    </source>
</evidence>
<dbReference type="EMBL" id="UZWD01000018">
    <property type="protein sequence ID" value="VDS04067.1"/>
    <property type="molecule type" value="Genomic_DNA"/>
</dbReference>
<keyword evidence="1" id="KW-0472">Membrane</keyword>
<evidence type="ECO:0000313" key="2">
    <source>
        <dbReference type="EMBL" id="VDS04067.1"/>
    </source>
</evidence>
<organism evidence="2 3">
    <name type="scientific">Devosia equisanguinis</name>
    <dbReference type="NCBI Taxonomy" id="2490941"/>
    <lineage>
        <taxon>Bacteria</taxon>
        <taxon>Pseudomonadati</taxon>
        <taxon>Pseudomonadota</taxon>
        <taxon>Alphaproteobacteria</taxon>
        <taxon>Hyphomicrobiales</taxon>
        <taxon>Devosiaceae</taxon>
        <taxon>Devosia</taxon>
    </lineage>
</organism>
<dbReference type="AlphaFoldDB" id="A0A3S4GGL1"/>
<dbReference type="RefSeq" id="WP_126149659.1">
    <property type="nucleotide sequence ID" value="NZ_JBHTMH010000001.1"/>
</dbReference>
<reference evidence="2 3" key="1">
    <citation type="submission" date="2018-12" db="EMBL/GenBank/DDBJ databases">
        <authorList>
            <person name="Criscuolo A."/>
        </authorList>
    </citation>
    <scope>NUCLEOTIDE SEQUENCE [LARGE SCALE GENOMIC DNA]</scope>
    <source>
        <strain evidence="2">ACIP1116281</strain>
    </source>
</reference>
<keyword evidence="1" id="KW-0812">Transmembrane</keyword>
<name>A0A3S4GGL1_9HYPH</name>
<accession>A0A3S4GGL1</accession>
<sequence>MSKKRLLLFCLLGPFLSLCVLRFVLASDTLDAFDPLFLVVVYPPALAMGCLPFIAAAGVDQVLEEKSLPFRPAIMLVVGFLFSFVPIAVPVVLFGLWSPLVLFWGLLGGPPAAICSLLAAIGARKPAA</sequence>
<keyword evidence="1" id="KW-1133">Transmembrane helix</keyword>
<proteinExistence type="predicted"/>
<feature type="transmembrane region" description="Helical" evidence="1">
    <location>
        <begin position="72"/>
        <end position="97"/>
    </location>
</feature>
<keyword evidence="3" id="KW-1185">Reference proteome</keyword>
<protein>
    <submittedName>
        <fullName evidence="2">Uncharacterized protein</fullName>
    </submittedName>
</protein>
<feature type="transmembrane region" description="Helical" evidence="1">
    <location>
        <begin position="36"/>
        <end position="60"/>
    </location>
</feature>
<dbReference type="Proteomes" id="UP000268844">
    <property type="component" value="Unassembled WGS sequence"/>
</dbReference>
<feature type="transmembrane region" description="Helical" evidence="1">
    <location>
        <begin position="103"/>
        <end position="123"/>
    </location>
</feature>
<evidence type="ECO:0000256" key="1">
    <source>
        <dbReference type="SAM" id="Phobius"/>
    </source>
</evidence>
<gene>
    <name evidence="2" type="ORF">DEVEQU_01198</name>
</gene>